<keyword evidence="1" id="KW-0808">Transferase</keyword>
<protein>
    <submittedName>
        <fullName evidence="1">Squalene synthase HpnC</fullName>
        <ecNumber evidence="1">2.5.1.21</ecNumber>
    </submittedName>
</protein>
<sequence length="354" mass="40746">MPSLVLDHLDTYGPDHCEPLNYEQATAYTAQLTRAQYENFTVVSWLLPKRLREHFTHIYAFCRWADDLGDETGDPQRSRELLDWWRDELDRCYAGEPRHPVYVALKPTIDRFDIPRKPFDDLIDAFIQDQTVTRYKTWEQLLDYCTRSANPVGRLVLYLCNHRDEQRQRLSDATCTALQLANFWQDVRRDILERGRVYIPADVANKHQLNIELLVKAVKLDADRETDRQACPSCSNAGPTVGLRAQLPAYRATLRELVSRTWPMFEHGRSLWPMIEPDVRVDIKLFTLGGERVLRMIERADYETARRRPKLGKLAKTGLISRALIGKLLTFNTAGRLTSPDHDATTGGSSTSSA</sequence>
<gene>
    <name evidence="1" type="primary">hpnC</name>
    <name evidence="1" type="ORF">ACERK3_02585</name>
</gene>
<name>A0ABV4U3X4_9BACT</name>
<dbReference type="SUPFAM" id="SSF48576">
    <property type="entry name" value="Terpenoid synthases"/>
    <property type="match status" value="1"/>
</dbReference>
<dbReference type="InterPro" id="IPR017827">
    <property type="entry name" value="HSQ_synthase_HpnC"/>
</dbReference>
<keyword evidence="2" id="KW-1185">Reference proteome</keyword>
<dbReference type="SFLD" id="SFLDG01212">
    <property type="entry name" value="Phytoene_synthase_like"/>
    <property type="match status" value="1"/>
</dbReference>
<dbReference type="NCBIfam" id="TIGR03464">
    <property type="entry name" value="HpnC"/>
    <property type="match status" value="1"/>
</dbReference>
<proteinExistence type="predicted"/>
<dbReference type="Pfam" id="PF00494">
    <property type="entry name" value="SQS_PSY"/>
    <property type="match status" value="1"/>
</dbReference>
<dbReference type="Gene3D" id="1.10.600.10">
    <property type="entry name" value="Farnesyl Diphosphate Synthase"/>
    <property type="match status" value="1"/>
</dbReference>
<dbReference type="Proteomes" id="UP001575105">
    <property type="component" value="Unassembled WGS sequence"/>
</dbReference>
<reference evidence="1 2" key="1">
    <citation type="submission" date="2024-08" db="EMBL/GenBank/DDBJ databases">
        <title>Whole-genome sequencing of halo(alkali)philic microorganisms from hypersaline lakes.</title>
        <authorList>
            <person name="Sorokin D.Y."/>
            <person name="Merkel A.Y."/>
            <person name="Messina E."/>
            <person name="Yakimov M."/>
        </authorList>
    </citation>
    <scope>NUCLEOTIDE SEQUENCE [LARGE SCALE GENOMIC DNA]</scope>
    <source>
        <strain evidence="1 2">AB-hyl4</strain>
    </source>
</reference>
<accession>A0ABV4U3X4</accession>
<dbReference type="InterPro" id="IPR044843">
    <property type="entry name" value="Trans_IPPS_bact-type"/>
</dbReference>
<evidence type="ECO:0000313" key="2">
    <source>
        <dbReference type="Proteomes" id="UP001575105"/>
    </source>
</evidence>
<dbReference type="InterPro" id="IPR002060">
    <property type="entry name" value="Squ/phyt_synthse"/>
</dbReference>
<dbReference type="GO" id="GO:0051996">
    <property type="term" value="F:squalene synthase [NAD(P)H] activity"/>
    <property type="evidence" value="ECO:0007669"/>
    <property type="project" value="UniProtKB-EC"/>
</dbReference>
<dbReference type="InterPro" id="IPR033904">
    <property type="entry name" value="Trans_IPPS_HH"/>
</dbReference>
<organism evidence="1 2">
    <name type="scientific">Natronomicrosphaera hydrolytica</name>
    <dbReference type="NCBI Taxonomy" id="3242702"/>
    <lineage>
        <taxon>Bacteria</taxon>
        <taxon>Pseudomonadati</taxon>
        <taxon>Planctomycetota</taxon>
        <taxon>Phycisphaerae</taxon>
        <taxon>Phycisphaerales</taxon>
        <taxon>Phycisphaeraceae</taxon>
        <taxon>Natronomicrosphaera</taxon>
    </lineage>
</organism>
<dbReference type="CDD" id="cd00683">
    <property type="entry name" value="Trans_IPPS_HH"/>
    <property type="match status" value="1"/>
</dbReference>
<evidence type="ECO:0000313" key="1">
    <source>
        <dbReference type="EMBL" id="MFA9477174.1"/>
    </source>
</evidence>
<dbReference type="InterPro" id="IPR008949">
    <property type="entry name" value="Isoprenoid_synthase_dom_sf"/>
</dbReference>
<dbReference type="EC" id="2.5.1.21" evidence="1"/>
<dbReference type="RefSeq" id="WP_425344101.1">
    <property type="nucleotide sequence ID" value="NZ_JBGUBD010000002.1"/>
</dbReference>
<dbReference type="SFLD" id="SFLDG01018">
    <property type="entry name" value="Squalene/Phytoene_Synthase_Lik"/>
    <property type="match status" value="1"/>
</dbReference>
<dbReference type="PANTHER" id="PTHR31480">
    <property type="entry name" value="BIFUNCTIONAL LYCOPENE CYCLASE/PHYTOENE SYNTHASE"/>
    <property type="match status" value="1"/>
</dbReference>
<dbReference type="EMBL" id="JBGUBD010000002">
    <property type="protein sequence ID" value="MFA9477174.1"/>
    <property type="molecule type" value="Genomic_DNA"/>
</dbReference>
<dbReference type="SFLD" id="SFLDS00005">
    <property type="entry name" value="Isoprenoid_Synthase_Type_I"/>
    <property type="match status" value="1"/>
</dbReference>
<comment type="caution">
    <text evidence="1">The sequence shown here is derived from an EMBL/GenBank/DDBJ whole genome shotgun (WGS) entry which is preliminary data.</text>
</comment>